<dbReference type="AlphaFoldDB" id="A0A3R6MLS8"/>
<dbReference type="EMBL" id="QRNO01000029">
    <property type="protein sequence ID" value="RHK50670.1"/>
    <property type="molecule type" value="Genomic_DNA"/>
</dbReference>
<gene>
    <name evidence="1" type="ORF">DW060_07010</name>
</gene>
<dbReference type="Proteomes" id="UP000286598">
    <property type="component" value="Unassembled WGS sequence"/>
</dbReference>
<sequence length="210" mass="23931">MKKILFLHGFFATGSCPMARALKEAFEGTAVVLTPDLPLHPKEALKEIRSIIDREQPDLLLGNSCGSFLAQMLAPVVGIPALLGNPYFMMTEFLKERIGEHEYKAPRRDGNQQLVIDEALIEEFAELEAVQFDHCNPYYKDRVWGLFGEQDTLAHFSPLFLHHYNQAFHFPGGHTPTEQEVKTWYAPLAQKMLMEFSAKEERYCGAQAVW</sequence>
<dbReference type="PANTHER" id="PTHR35602">
    <property type="entry name" value="ESTERASE YQIA-RELATED"/>
    <property type="match status" value="1"/>
</dbReference>
<name>A0A3R6MLS8_9BACT</name>
<organism evidence="1 2">
    <name type="scientific">Leyella stercorea</name>
    <dbReference type="NCBI Taxonomy" id="363265"/>
    <lineage>
        <taxon>Bacteria</taxon>
        <taxon>Pseudomonadati</taxon>
        <taxon>Bacteroidota</taxon>
        <taxon>Bacteroidia</taxon>
        <taxon>Bacteroidales</taxon>
        <taxon>Prevotellaceae</taxon>
        <taxon>Leyella</taxon>
    </lineage>
</organism>
<dbReference type="SUPFAM" id="SSF53474">
    <property type="entry name" value="alpha/beta-Hydrolases"/>
    <property type="match status" value="1"/>
</dbReference>
<dbReference type="RefSeq" id="WP_118355367.1">
    <property type="nucleotide sequence ID" value="NZ_CAUEDA010000002.1"/>
</dbReference>
<proteinExistence type="predicted"/>
<dbReference type="Gene3D" id="3.40.50.1820">
    <property type="entry name" value="alpha/beta hydrolase"/>
    <property type="match status" value="1"/>
</dbReference>
<dbReference type="PROSITE" id="PS51257">
    <property type="entry name" value="PROKAR_LIPOPROTEIN"/>
    <property type="match status" value="1"/>
</dbReference>
<evidence type="ECO:0000313" key="2">
    <source>
        <dbReference type="Proteomes" id="UP000286598"/>
    </source>
</evidence>
<evidence type="ECO:0000313" key="1">
    <source>
        <dbReference type="EMBL" id="RHK50670.1"/>
    </source>
</evidence>
<dbReference type="InterPro" id="IPR029058">
    <property type="entry name" value="AB_hydrolase_fold"/>
</dbReference>
<protein>
    <recommendedName>
        <fullName evidence="3">Alpha/beta hydrolase</fullName>
    </recommendedName>
</protein>
<reference evidence="1 2" key="1">
    <citation type="submission" date="2018-08" db="EMBL/GenBank/DDBJ databases">
        <title>A genome reference for cultivated species of the human gut microbiota.</title>
        <authorList>
            <person name="Zou Y."/>
            <person name="Xue W."/>
            <person name="Luo G."/>
        </authorList>
    </citation>
    <scope>NUCLEOTIDE SEQUENCE [LARGE SCALE GENOMIC DNA]</scope>
    <source>
        <strain evidence="1 2">AF42-9</strain>
    </source>
</reference>
<dbReference type="Pfam" id="PF05728">
    <property type="entry name" value="UPF0227"/>
    <property type="match status" value="1"/>
</dbReference>
<accession>A0A3R6MLS8</accession>
<evidence type="ECO:0008006" key="3">
    <source>
        <dbReference type="Google" id="ProtNLM"/>
    </source>
</evidence>
<keyword evidence="2" id="KW-1185">Reference proteome</keyword>
<comment type="caution">
    <text evidence="1">The sequence shown here is derived from an EMBL/GenBank/DDBJ whole genome shotgun (WGS) entry which is preliminary data.</text>
</comment>
<dbReference type="OrthoDB" id="1026525at2"/>
<dbReference type="PANTHER" id="PTHR35602:SF3">
    <property type="entry name" value="ESTERASE YQIA"/>
    <property type="match status" value="1"/>
</dbReference>
<dbReference type="InterPro" id="IPR008886">
    <property type="entry name" value="UPF0227/Esterase_YqiA"/>
</dbReference>